<dbReference type="Proteomes" id="UP000316968">
    <property type="component" value="Chromosome"/>
</dbReference>
<keyword evidence="8" id="KW-1185">Reference proteome</keyword>
<dbReference type="CDD" id="cd16914">
    <property type="entry name" value="EcfT"/>
    <property type="match status" value="1"/>
</dbReference>
<keyword evidence="3 6" id="KW-0812">Transmembrane</keyword>
<evidence type="ECO:0000256" key="1">
    <source>
        <dbReference type="ARBA" id="ARBA00004141"/>
    </source>
</evidence>
<sequence length="240" mass="25719">MESQMSARRRNRTVKLDPRTQLIAVGSAGLAVAFCPPLGALLLTGVLAAYAALQGYARQGAGFLAVAALLFGGHQAAAASPGTLSGFLIFIFGLLLRLVPVALSAYPLSRVPAGRLMAALQRWKLPPGLLIALVVGLRFIPMLRLEYEAVQTSVRLRGLSAGRLSNWRRPLRMFEYRIVPLMVRSLKIADELAASASIRGMEAPGRRSSVYAVRMNGFDYAALLAIAGLSVWGLAWNMGG</sequence>
<name>A0A4Y6UTI5_SACBS</name>
<keyword evidence="2" id="KW-1003">Cell membrane</keyword>
<evidence type="ECO:0000256" key="4">
    <source>
        <dbReference type="ARBA" id="ARBA00022989"/>
    </source>
</evidence>
<feature type="transmembrane region" description="Helical" evidence="6">
    <location>
        <begin position="86"/>
        <end position="108"/>
    </location>
</feature>
<dbReference type="PANTHER" id="PTHR34857:SF2">
    <property type="entry name" value="SLL0384 PROTEIN"/>
    <property type="match status" value="1"/>
</dbReference>
<comment type="subcellular location">
    <subcellularLocation>
        <location evidence="1">Membrane</location>
        <topology evidence="1">Multi-pass membrane protein</topology>
    </subcellularLocation>
</comment>
<evidence type="ECO:0000256" key="2">
    <source>
        <dbReference type="ARBA" id="ARBA00022475"/>
    </source>
</evidence>
<feature type="transmembrane region" description="Helical" evidence="6">
    <location>
        <begin position="21"/>
        <end position="50"/>
    </location>
</feature>
<dbReference type="Pfam" id="PF02361">
    <property type="entry name" value="CbiQ"/>
    <property type="match status" value="1"/>
</dbReference>
<gene>
    <name evidence="7" type="ORF">FFV09_01485</name>
</gene>
<feature type="transmembrane region" description="Helical" evidence="6">
    <location>
        <begin position="56"/>
        <end position="74"/>
    </location>
</feature>
<evidence type="ECO:0000313" key="7">
    <source>
        <dbReference type="EMBL" id="QDH19647.1"/>
    </source>
</evidence>
<dbReference type="RefSeq" id="WP_141446036.1">
    <property type="nucleotide sequence ID" value="NZ_CP041217.1"/>
</dbReference>
<evidence type="ECO:0000256" key="6">
    <source>
        <dbReference type="SAM" id="Phobius"/>
    </source>
</evidence>
<keyword evidence="4 6" id="KW-1133">Transmembrane helix</keyword>
<dbReference type="InterPro" id="IPR003339">
    <property type="entry name" value="ABC/ECF_trnsptr_transmembrane"/>
</dbReference>
<reference evidence="7 8" key="1">
    <citation type="submission" date="2019-06" db="EMBL/GenBank/DDBJ databases">
        <title>Saccharibacillus brassicae sp. nov., an endophytic bacterium isolated from Chinese cabbage seeds (Brassica pekinensis).</title>
        <authorList>
            <person name="Jiang L."/>
            <person name="Lee J."/>
            <person name="Kim S.W."/>
        </authorList>
    </citation>
    <scope>NUCLEOTIDE SEQUENCE [LARGE SCALE GENOMIC DNA]</scope>
    <source>
        <strain evidence="8">KCTC 43072 / ATSA2</strain>
    </source>
</reference>
<dbReference type="EMBL" id="CP041217">
    <property type="protein sequence ID" value="QDH19647.1"/>
    <property type="molecule type" value="Genomic_DNA"/>
</dbReference>
<evidence type="ECO:0000313" key="8">
    <source>
        <dbReference type="Proteomes" id="UP000316968"/>
    </source>
</evidence>
<evidence type="ECO:0000256" key="5">
    <source>
        <dbReference type="ARBA" id="ARBA00023136"/>
    </source>
</evidence>
<dbReference type="PANTHER" id="PTHR34857">
    <property type="entry name" value="SLL0384 PROTEIN"/>
    <property type="match status" value="1"/>
</dbReference>
<accession>A0A4Y6UTI5</accession>
<protein>
    <submittedName>
        <fullName evidence="7">Energy-coupling factor transporter transmembrane protein EcfT</fullName>
    </submittedName>
</protein>
<dbReference type="GO" id="GO:0005886">
    <property type="term" value="C:plasma membrane"/>
    <property type="evidence" value="ECO:0007669"/>
    <property type="project" value="UniProtKB-ARBA"/>
</dbReference>
<dbReference type="InterPro" id="IPR051611">
    <property type="entry name" value="ECF_transporter_component"/>
</dbReference>
<dbReference type="AlphaFoldDB" id="A0A4Y6UTI5"/>
<keyword evidence="5 6" id="KW-0472">Membrane</keyword>
<feature type="transmembrane region" description="Helical" evidence="6">
    <location>
        <begin position="128"/>
        <end position="147"/>
    </location>
</feature>
<dbReference type="OrthoDB" id="3730291at2"/>
<dbReference type="KEGG" id="saca:FFV09_01485"/>
<organism evidence="7 8">
    <name type="scientific">Saccharibacillus brassicae</name>
    <dbReference type="NCBI Taxonomy" id="2583377"/>
    <lineage>
        <taxon>Bacteria</taxon>
        <taxon>Bacillati</taxon>
        <taxon>Bacillota</taxon>
        <taxon>Bacilli</taxon>
        <taxon>Bacillales</taxon>
        <taxon>Paenibacillaceae</taxon>
        <taxon>Saccharibacillus</taxon>
    </lineage>
</organism>
<proteinExistence type="predicted"/>
<feature type="transmembrane region" description="Helical" evidence="6">
    <location>
        <begin position="217"/>
        <end position="236"/>
    </location>
</feature>
<evidence type="ECO:0000256" key="3">
    <source>
        <dbReference type="ARBA" id="ARBA00022692"/>
    </source>
</evidence>